<name>A0A9W6Q9R9_9ACTN</name>
<feature type="compositionally biased region" description="Basic and acidic residues" evidence="1">
    <location>
        <begin position="123"/>
        <end position="136"/>
    </location>
</feature>
<evidence type="ECO:0000256" key="1">
    <source>
        <dbReference type="SAM" id="MobiDB-lite"/>
    </source>
</evidence>
<feature type="compositionally biased region" description="Basic residues" evidence="1">
    <location>
        <begin position="54"/>
        <end position="74"/>
    </location>
</feature>
<accession>A0A9W6Q9R9</accession>
<organism evidence="2 3">
    <name type="scientific">Kitasatospora phosalacinea</name>
    <dbReference type="NCBI Taxonomy" id="2065"/>
    <lineage>
        <taxon>Bacteria</taxon>
        <taxon>Bacillati</taxon>
        <taxon>Actinomycetota</taxon>
        <taxon>Actinomycetes</taxon>
        <taxon>Kitasatosporales</taxon>
        <taxon>Streptomycetaceae</taxon>
        <taxon>Kitasatospora</taxon>
    </lineage>
</organism>
<dbReference type="EMBL" id="BSSA01000020">
    <property type="protein sequence ID" value="GLW72772.1"/>
    <property type="molecule type" value="Genomic_DNA"/>
</dbReference>
<dbReference type="AlphaFoldDB" id="A0A9W6Q9R9"/>
<feature type="region of interest" description="Disordered" evidence="1">
    <location>
        <begin position="54"/>
        <end position="136"/>
    </location>
</feature>
<evidence type="ECO:0000313" key="3">
    <source>
        <dbReference type="Proteomes" id="UP001165041"/>
    </source>
</evidence>
<protein>
    <submittedName>
        <fullName evidence="2">Uncharacterized protein</fullName>
    </submittedName>
</protein>
<evidence type="ECO:0000313" key="2">
    <source>
        <dbReference type="EMBL" id="GLW72772.1"/>
    </source>
</evidence>
<dbReference type="Proteomes" id="UP001165041">
    <property type="component" value="Unassembled WGS sequence"/>
</dbReference>
<proteinExistence type="predicted"/>
<reference evidence="2" key="1">
    <citation type="submission" date="2023-02" db="EMBL/GenBank/DDBJ databases">
        <title>Kitasatospora phosalacinea NBRC 14627.</title>
        <authorList>
            <person name="Ichikawa N."/>
            <person name="Sato H."/>
            <person name="Tonouchi N."/>
        </authorList>
    </citation>
    <scope>NUCLEOTIDE SEQUENCE</scope>
    <source>
        <strain evidence="2">NBRC 14627</strain>
    </source>
</reference>
<gene>
    <name evidence="2" type="ORF">Kpho02_50710</name>
</gene>
<sequence length="136" mass="15231">MKALVVTDDRGRLPFCGEVRAGSAADTTQARFAHSSRRMPVEHGIAHLKNRRTLARHHGRRYRLPRHHPGRRRTPLGPTTHPHKPVDRPPGRASRLSGKATTQPNTAHRRPCARSLGGGPLGRTERNDRVTFRSVK</sequence>
<comment type="caution">
    <text evidence="2">The sequence shown here is derived from an EMBL/GenBank/DDBJ whole genome shotgun (WGS) entry which is preliminary data.</text>
</comment>